<dbReference type="CDD" id="cd03496">
    <property type="entry name" value="SQR_TypeC_CybS"/>
    <property type="match status" value="1"/>
</dbReference>
<evidence type="ECO:0000256" key="7">
    <source>
        <dbReference type="ARBA" id="ARBA00022989"/>
    </source>
</evidence>
<dbReference type="AlphaFoldDB" id="A0A1G4KAL1"/>
<evidence type="ECO:0000256" key="1">
    <source>
        <dbReference type="ARBA" id="ARBA00004448"/>
    </source>
</evidence>
<dbReference type="EMBL" id="LT598452">
    <property type="protein sequence ID" value="SCV01255.1"/>
    <property type="molecule type" value="Genomic_DNA"/>
</dbReference>
<dbReference type="InterPro" id="IPR034804">
    <property type="entry name" value="SQR/QFR_C/D"/>
</dbReference>
<dbReference type="SUPFAM" id="SSF81343">
    <property type="entry name" value="Fumarate reductase respiratory complex transmembrane subunits"/>
    <property type="match status" value="1"/>
</dbReference>
<keyword evidence="11" id="KW-0408">Iron</keyword>
<sequence>MLKSCFNLSVRKCAISACVGQKVSHITASRSLSLKPNFSKLKLTPPPAGGVVGGINDKVEKPDVDFFHGSYHWDYERITAISLIPLTLIPMYGALSSGTVYPMIDATLCSVLLIHVQLGLTSCIVDYIPKRKFGVWHKMAMAALYSGTAVGLYGVYELETSNNGLIDLIAKLWKDEDAELSIFSRS</sequence>
<gene>
    <name evidence="13" type="ORF">LANO_0F10880G</name>
</gene>
<keyword evidence="5 12" id="KW-0999">Mitochondrion inner membrane</keyword>
<keyword evidence="4" id="KW-0812">Transmembrane</keyword>
<dbReference type="GO" id="GO:0008320">
    <property type="term" value="F:protein transmembrane transporter activity"/>
    <property type="evidence" value="ECO:0007669"/>
    <property type="project" value="TreeGrafter"/>
</dbReference>
<evidence type="ECO:0000256" key="8">
    <source>
        <dbReference type="ARBA" id="ARBA00023128"/>
    </source>
</evidence>
<dbReference type="GO" id="GO:0046872">
    <property type="term" value="F:metal ion binding"/>
    <property type="evidence" value="ECO:0007669"/>
    <property type="project" value="UniProtKB-KW"/>
</dbReference>
<feature type="binding site" description="axial binding residue" evidence="11">
    <location>
        <position position="115"/>
    </location>
    <ligand>
        <name>heme b</name>
        <dbReference type="ChEBI" id="CHEBI:60344"/>
        <note>ligand shared with SDHC</note>
    </ligand>
    <ligandPart>
        <name>Fe</name>
        <dbReference type="ChEBI" id="CHEBI:18248"/>
    </ligandPart>
</feature>
<comment type="similarity">
    <text evidence="2 12">Belongs to the CybS family.</text>
</comment>
<dbReference type="PANTHER" id="PTHR13337">
    <property type="entry name" value="SUCCINATE DEHYDROGENASE"/>
    <property type="match status" value="1"/>
</dbReference>
<reference evidence="14" key="1">
    <citation type="submission" date="2016-03" db="EMBL/GenBank/DDBJ databases">
        <authorList>
            <person name="Devillers Hugo."/>
        </authorList>
    </citation>
    <scope>NUCLEOTIDE SEQUENCE [LARGE SCALE GENOMIC DNA]</scope>
</reference>
<evidence type="ECO:0000256" key="3">
    <source>
        <dbReference type="ARBA" id="ARBA00022448"/>
    </source>
</evidence>
<dbReference type="PANTHER" id="PTHR13337:SF2">
    <property type="entry name" value="SUCCINATE DEHYDROGENASE [UBIQUINONE] CYTOCHROME B SMALL SUBUNIT, MITOCHONDRIAL"/>
    <property type="match status" value="1"/>
</dbReference>
<dbReference type="OrthoDB" id="18577at2759"/>
<evidence type="ECO:0000313" key="14">
    <source>
        <dbReference type="Proteomes" id="UP000189911"/>
    </source>
</evidence>
<evidence type="ECO:0000256" key="10">
    <source>
        <dbReference type="PIRSR" id="PIRSR607992-1"/>
    </source>
</evidence>
<keyword evidence="9 12" id="KW-0472">Membrane</keyword>
<keyword evidence="3" id="KW-0813">Transport</keyword>
<keyword evidence="6 12" id="KW-0809">Transit peptide</keyword>
<evidence type="ECO:0000256" key="5">
    <source>
        <dbReference type="ARBA" id="ARBA00022792"/>
    </source>
</evidence>
<evidence type="ECO:0000256" key="2">
    <source>
        <dbReference type="ARBA" id="ARBA00007294"/>
    </source>
</evidence>
<dbReference type="Pfam" id="PF05328">
    <property type="entry name" value="CybS"/>
    <property type="match status" value="1"/>
</dbReference>
<keyword evidence="11" id="KW-0479">Metal-binding</keyword>
<organism evidence="13 14">
    <name type="scientific">Lachancea nothofagi CBS 11611</name>
    <dbReference type="NCBI Taxonomy" id="1266666"/>
    <lineage>
        <taxon>Eukaryota</taxon>
        <taxon>Fungi</taxon>
        <taxon>Dikarya</taxon>
        <taxon>Ascomycota</taxon>
        <taxon>Saccharomycotina</taxon>
        <taxon>Saccharomycetes</taxon>
        <taxon>Saccharomycetales</taxon>
        <taxon>Saccharomycetaceae</taxon>
        <taxon>Lachancea</taxon>
    </lineage>
</organism>
<keyword evidence="8 12" id="KW-0496">Mitochondrion</keyword>
<evidence type="ECO:0000256" key="9">
    <source>
        <dbReference type="ARBA" id="ARBA00023136"/>
    </source>
</evidence>
<name>A0A1G4KAL1_9SACH</name>
<evidence type="ECO:0000256" key="12">
    <source>
        <dbReference type="RuleBase" id="RU364031"/>
    </source>
</evidence>
<comment type="subcellular location">
    <subcellularLocation>
        <location evidence="1 12">Mitochondrion inner membrane</location>
        <topology evidence="1 12">Multi-pass membrane protein</topology>
    </subcellularLocation>
</comment>
<keyword evidence="14" id="KW-1185">Reference proteome</keyword>
<dbReference type="GO" id="GO:0045039">
    <property type="term" value="P:protein insertion into mitochondrial inner membrane"/>
    <property type="evidence" value="ECO:0007669"/>
    <property type="project" value="TreeGrafter"/>
</dbReference>
<evidence type="ECO:0000313" key="13">
    <source>
        <dbReference type="EMBL" id="SCV01255.1"/>
    </source>
</evidence>
<dbReference type="FunFam" id="1.20.1300.10:FF:000007">
    <property type="entry name" value="Succinate dehydrogenase [ubiquinone] cytochrome b small subunit"/>
    <property type="match status" value="1"/>
</dbReference>
<protein>
    <recommendedName>
        <fullName evidence="12">Succinate dehydrogenase [ubiquinone] cytochrome b small subunit</fullName>
    </recommendedName>
</protein>
<dbReference type="Gene3D" id="1.20.1300.10">
    <property type="entry name" value="Fumarate reductase/succinate dehydrogenase, transmembrane subunit"/>
    <property type="match status" value="1"/>
</dbReference>
<evidence type="ECO:0000256" key="11">
    <source>
        <dbReference type="PIRSR" id="PIRSR607992-2"/>
    </source>
</evidence>
<proteinExistence type="inferred from homology"/>
<accession>A0A1G4KAL1</accession>
<keyword evidence="7" id="KW-1133">Transmembrane helix</keyword>
<feature type="binding site" evidence="10">
    <location>
        <position position="127"/>
    </location>
    <ligand>
        <name>a ubiquinone</name>
        <dbReference type="ChEBI" id="CHEBI:16389"/>
        <note>ligand shared with IP/SDHB</note>
    </ligand>
</feature>
<dbReference type="Proteomes" id="UP000189911">
    <property type="component" value="Chromosome F"/>
</dbReference>
<evidence type="ECO:0000256" key="6">
    <source>
        <dbReference type="ARBA" id="ARBA00022946"/>
    </source>
</evidence>
<dbReference type="GO" id="GO:0042721">
    <property type="term" value="C:TIM22 mitochondrial import inner membrane insertion complex"/>
    <property type="evidence" value="ECO:0007669"/>
    <property type="project" value="TreeGrafter"/>
</dbReference>
<evidence type="ECO:0000256" key="4">
    <source>
        <dbReference type="ARBA" id="ARBA00022692"/>
    </source>
</evidence>
<dbReference type="InterPro" id="IPR007992">
    <property type="entry name" value="CybS"/>
</dbReference>